<gene>
    <name evidence="1" type="ORF">EDD68_12421</name>
</gene>
<dbReference type="InterPro" id="IPR037208">
    <property type="entry name" value="Spo0E-like_sf"/>
</dbReference>
<comment type="caution">
    <text evidence="1">The sequence shown here is derived from an EMBL/GenBank/DDBJ whole genome shotgun (WGS) entry which is preliminary data.</text>
</comment>
<protein>
    <submittedName>
        <fullName evidence="1">Spo0E like sporulation regulatory protein</fullName>
    </submittedName>
</protein>
<dbReference type="EMBL" id="SMAN01000024">
    <property type="protein sequence ID" value="TCT18069.1"/>
    <property type="molecule type" value="Genomic_DNA"/>
</dbReference>
<name>A0A4R3MQH9_9BACI</name>
<evidence type="ECO:0000313" key="2">
    <source>
        <dbReference type="Proteomes" id="UP000294650"/>
    </source>
</evidence>
<sequence length="62" mass="7258">MKSVKKECMLSLKEKILKKQKEMYVSANEFGIKSNQTLTASQELDQLINMYLKNKIEEAKNF</sequence>
<dbReference type="Proteomes" id="UP000294650">
    <property type="component" value="Unassembled WGS sequence"/>
</dbReference>
<dbReference type="RefSeq" id="WP_132372791.1">
    <property type="nucleotide sequence ID" value="NZ_SMAN01000024.1"/>
</dbReference>
<dbReference type="GO" id="GO:0043937">
    <property type="term" value="P:regulation of sporulation"/>
    <property type="evidence" value="ECO:0007669"/>
    <property type="project" value="InterPro"/>
</dbReference>
<dbReference type="OrthoDB" id="2973859at2"/>
<evidence type="ECO:0000313" key="1">
    <source>
        <dbReference type="EMBL" id="TCT18069.1"/>
    </source>
</evidence>
<organism evidence="1 2">
    <name type="scientific">Melghiribacillus thermohalophilus</name>
    <dbReference type="NCBI Taxonomy" id="1324956"/>
    <lineage>
        <taxon>Bacteria</taxon>
        <taxon>Bacillati</taxon>
        <taxon>Bacillota</taxon>
        <taxon>Bacilli</taxon>
        <taxon>Bacillales</taxon>
        <taxon>Bacillaceae</taxon>
        <taxon>Melghiribacillus</taxon>
    </lineage>
</organism>
<reference evidence="1 2" key="1">
    <citation type="submission" date="2019-03" db="EMBL/GenBank/DDBJ databases">
        <title>Genomic Encyclopedia of Type Strains, Phase IV (KMG-IV): sequencing the most valuable type-strain genomes for metagenomic binning, comparative biology and taxonomic classification.</title>
        <authorList>
            <person name="Goeker M."/>
        </authorList>
    </citation>
    <scope>NUCLEOTIDE SEQUENCE [LARGE SCALE GENOMIC DNA]</scope>
    <source>
        <strain evidence="1 2">DSM 25894</strain>
    </source>
</reference>
<accession>A0A4R3MQH9</accession>
<dbReference type="SUPFAM" id="SSF140500">
    <property type="entry name" value="BAS1536-like"/>
    <property type="match status" value="1"/>
</dbReference>
<dbReference type="InterPro" id="IPR018540">
    <property type="entry name" value="Spo0E-like"/>
</dbReference>
<dbReference type="GO" id="GO:0046983">
    <property type="term" value="F:protein dimerization activity"/>
    <property type="evidence" value="ECO:0007669"/>
    <property type="project" value="InterPro"/>
</dbReference>
<keyword evidence="2" id="KW-1185">Reference proteome</keyword>
<dbReference type="Pfam" id="PF09388">
    <property type="entry name" value="SpoOE-like"/>
    <property type="match status" value="1"/>
</dbReference>
<dbReference type="Gene3D" id="4.10.280.10">
    <property type="entry name" value="Helix-loop-helix DNA-binding domain"/>
    <property type="match status" value="1"/>
</dbReference>
<dbReference type="AlphaFoldDB" id="A0A4R3MQH9"/>
<proteinExistence type="predicted"/>
<dbReference type="InterPro" id="IPR036638">
    <property type="entry name" value="HLH_DNA-bd_sf"/>
</dbReference>